<protein>
    <submittedName>
        <fullName evidence="10">Nuclease HARBI1</fullName>
    </submittedName>
</protein>
<evidence type="ECO:0000256" key="7">
    <source>
        <dbReference type="ARBA" id="ARBA00023242"/>
    </source>
</evidence>
<keyword evidence="7" id="KW-0539">Nucleus</keyword>
<organism evidence="9 10">
    <name type="scientific">Spodoptera litura</name>
    <name type="common">Asian cotton leafworm</name>
    <dbReference type="NCBI Taxonomy" id="69820"/>
    <lineage>
        <taxon>Eukaryota</taxon>
        <taxon>Metazoa</taxon>
        <taxon>Ecdysozoa</taxon>
        <taxon>Arthropoda</taxon>
        <taxon>Hexapoda</taxon>
        <taxon>Insecta</taxon>
        <taxon>Pterygota</taxon>
        <taxon>Neoptera</taxon>
        <taxon>Endopterygota</taxon>
        <taxon>Lepidoptera</taxon>
        <taxon>Glossata</taxon>
        <taxon>Ditrysia</taxon>
        <taxon>Noctuoidea</taxon>
        <taxon>Noctuidae</taxon>
        <taxon>Amphipyrinae</taxon>
        <taxon>Spodoptera</taxon>
    </lineage>
</organism>
<dbReference type="RefSeq" id="XP_022827716.1">
    <property type="nucleotide sequence ID" value="XM_022971948.1"/>
</dbReference>
<evidence type="ECO:0000256" key="1">
    <source>
        <dbReference type="ARBA" id="ARBA00001968"/>
    </source>
</evidence>
<evidence type="ECO:0000256" key="3">
    <source>
        <dbReference type="ARBA" id="ARBA00006958"/>
    </source>
</evidence>
<dbReference type="GO" id="GO:0005634">
    <property type="term" value="C:nucleus"/>
    <property type="evidence" value="ECO:0007669"/>
    <property type="project" value="UniProtKB-SubCell"/>
</dbReference>
<dbReference type="OrthoDB" id="6509413at2759"/>
<dbReference type="AlphaFoldDB" id="A0A9J7EBD2"/>
<keyword evidence="6" id="KW-0378">Hydrolase</keyword>
<dbReference type="PANTHER" id="PTHR22930">
    <property type="match status" value="1"/>
</dbReference>
<accession>A0A9J7EBD2</accession>
<keyword evidence="4" id="KW-0540">Nuclease</keyword>
<sequence>MARLALPFVFLQNARRMQLKIRRNERRLARYMDKAFSMGDEEFVANYRVPKSLFNEIYEELRPYLPVAKRRSDISPKYKLLVALSFFATGSYQKLVGSTFGTLMSQQSVSKAINDTVIALNQENILKKWVKFPQTRSQRDLIKRRFYEKFGIPAVLGCIDGTHVAIVRPSENEERFFNRKHFHSRNVMIICDADLNILSVDASFGGATHDSFIWNQHSIRSHLITLNDAGENVYFLGDSGYAQRTYMMTPIVDAAEGSPEELYNKMHCSARNVVERTIGVLKNRWRCLLGHRVLHYHPIKASKIINSCCVLHNICNQFRKNDHYDFDIELRNQNESSSEPPEARVTGPSIAELRRGIEKRNSLVQQLWAARR</sequence>
<dbReference type="Proteomes" id="UP000301870">
    <property type="component" value="Chromosome 24"/>
</dbReference>
<comment type="similarity">
    <text evidence="3">Belongs to the HARBI1 family.</text>
</comment>
<dbReference type="InterPro" id="IPR045249">
    <property type="entry name" value="HARBI1-like"/>
</dbReference>
<comment type="cofactor">
    <cofactor evidence="1">
        <name>a divalent metal cation</name>
        <dbReference type="ChEBI" id="CHEBI:60240"/>
    </cofactor>
</comment>
<evidence type="ECO:0000313" key="10">
    <source>
        <dbReference type="RefSeq" id="XP_022827716.1"/>
    </source>
</evidence>
<dbReference type="KEGG" id="sliu:111357317"/>
<dbReference type="GO" id="GO:0016787">
    <property type="term" value="F:hydrolase activity"/>
    <property type="evidence" value="ECO:0007669"/>
    <property type="project" value="UniProtKB-KW"/>
</dbReference>
<keyword evidence="5" id="KW-0479">Metal-binding</keyword>
<dbReference type="GeneID" id="111357317"/>
<dbReference type="InterPro" id="IPR027806">
    <property type="entry name" value="HARBI1_dom"/>
</dbReference>
<keyword evidence="9" id="KW-1185">Reference proteome</keyword>
<comment type="subcellular location">
    <subcellularLocation>
        <location evidence="2">Nucleus</location>
    </subcellularLocation>
</comment>
<evidence type="ECO:0000256" key="2">
    <source>
        <dbReference type="ARBA" id="ARBA00004123"/>
    </source>
</evidence>
<evidence type="ECO:0000256" key="4">
    <source>
        <dbReference type="ARBA" id="ARBA00022722"/>
    </source>
</evidence>
<evidence type="ECO:0000259" key="8">
    <source>
        <dbReference type="Pfam" id="PF13359"/>
    </source>
</evidence>
<evidence type="ECO:0000313" key="9">
    <source>
        <dbReference type="Proteomes" id="UP000301870"/>
    </source>
</evidence>
<evidence type="ECO:0000256" key="6">
    <source>
        <dbReference type="ARBA" id="ARBA00022801"/>
    </source>
</evidence>
<proteinExistence type="inferred from homology"/>
<evidence type="ECO:0000256" key="5">
    <source>
        <dbReference type="ARBA" id="ARBA00022723"/>
    </source>
</evidence>
<reference evidence="10" key="1">
    <citation type="submission" date="2025-08" db="UniProtKB">
        <authorList>
            <consortium name="RefSeq"/>
        </authorList>
    </citation>
    <scope>IDENTIFICATION</scope>
    <source>
        <strain evidence="10">Ishihara</strain>
        <tissue evidence="10">Whole body</tissue>
    </source>
</reference>
<dbReference type="GO" id="GO:0046872">
    <property type="term" value="F:metal ion binding"/>
    <property type="evidence" value="ECO:0007669"/>
    <property type="project" value="UniProtKB-KW"/>
</dbReference>
<dbReference type="PANTHER" id="PTHR22930:SF289">
    <property type="entry name" value="DDE TNP4 DOMAIN-CONTAINING PROTEIN-RELATED"/>
    <property type="match status" value="1"/>
</dbReference>
<feature type="domain" description="DDE Tnp4" evidence="8">
    <location>
        <begin position="159"/>
        <end position="313"/>
    </location>
</feature>
<name>A0A9J7EBD2_SPOLT</name>
<gene>
    <name evidence="10" type="primary">LOC111357317</name>
</gene>
<dbReference type="GO" id="GO:0004518">
    <property type="term" value="F:nuclease activity"/>
    <property type="evidence" value="ECO:0007669"/>
    <property type="project" value="UniProtKB-KW"/>
</dbReference>
<dbReference type="Pfam" id="PF13359">
    <property type="entry name" value="DDE_Tnp_4"/>
    <property type="match status" value="1"/>
</dbReference>